<evidence type="ECO:0000256" key="2">
    <source>
        <dbReference type="ARBA" id="ARBA00022729"/>
    </source>
</evidence>
<name>A0ABM9SF91_9FLAO</name>
<organism evidence="4 5">
    <name type="scientific">Flavobacterium collinsii</name>
    <dbReference type="NCBI Taxonomy" id="1114861"/>
    <lineage>
        <taxon>Bacteria</taxon>
        <taxon>Pseudomonadati</taxon>
        <taxon>Bacteroidota</taxon>
        <taxon>Flavobacteriia</taxon>
        <taxon>Flavobacteriales</taxon>
        <taxon>Flavobacteriaceae</taxon>
        <taxon>Flavobacterium</taxon>
    </lineage>
</organism>
<sequence>MEKHKGIQKIIIKYDKKKQTNIKIMKKIALIFVFALVACSSNGGDNPTNSNSFDRTALLTNWADNIIIPSYTNYQSKLQSLTTSANTFAGAPTESNLKALRTSWLESYKAYQYISMYHFGKSEEINLNMAANTYPTDATGIETNISSGVYNLALFSQFSRQGFPGLDYLLNGLGTTDATIVTFYSSNANATNYKKYLTDVTAKLKANADAVVTDWNSGYRASYIANNGTGVTSAVNKTTNAFVKNLEKDIRTGKIGIPAGQFSAGVKYPEKVEAFYKKDVSKELLTIALQSQQDFFNGKHFNSATTGASLKSYLDFLNVIRDTKKLSDIINAQFAAITVSNNALSNNFSEQINTDNSKMIAAYSTLQQNVIYTKLDMMQALNITIDYVDGDGD</sequence>
<dbReference type="RefSeq" id="WP_246253160.1">
    <property type="nucleotide sequence ID" value="NZ_CADCST010000057.1"/>
</dbReference>
<dbReference type="Pfam" id="PF09375">
    <property type="entry name" value="Peptidase_M75"/>
    <property type="match status" value="1"/>
</dbReference>
<reference evidence="4 5" key="1">
    <citation type="submission" date="2020-02" db="EMBL/GenBank/DDBJ databases">
        <authorList>
            <person name="Criscuolo A."/>
        </authorList>
    </citation>
    <scope>NUCLEOTIDE SEQUENCE [LARGE SCALE GENOMIC DNA]</scope>
    <source>
        <strain evidence="4">CECT7796</strain>
    </source>
</reference>
<evidence type="ECO:0000313" key="4">
    <source>
        <dbReference type="EMBL" id="CAA9195305.1"/>
    </source>
</evidence>
<accession>A0ABM9SF91</accession>
<dbReference type="Proteomes" id="UP000474567">
    <property type="component" value="Unassembled WGS sequence"/>
</dbReference>
<evidence type="ECO:0000313" key="5">
    <source>
        <dbReference type="Proteomes" id="UP000474567"/>
    </source>
</evidence>
<feature type="domain" description="Imelysin-like" evidence="3">
    <location>
        <begin position="67"/>
        <end position="361"/>
    </location>
</feature>
<gene>
    <name evidence="4" type="ORF">FLACOL7796_00562</name>
</gene>
<dbReference type="CDD" id="cd14659">
    <property type="entry name" value="Imelysin-like_IPPA"/>
    <property type="match status" value="1"/>
</dbReference>
<dbReference type="InterPro" id="IPR018976">
    <property type="entry name" value="Imelysin-like"/>
</dbReference>
<evidence type="ECO:0000259" key="3">
    <source>
        <dbReference type="Pfam" id="PF09375"/>
    </source>
</evidence>
<dbReference type="InterPro" id="IPR038352">
    <property type="entry name" value="Imelysin_sf"/>
</dbReference>
<protein>
    <recommendedName>
        <fullName evidence="3">Imelysin-like domain-containing protein</fullName>
    </recommendedName>
</protein>
<keyword evidence="5" id="KW-1185">Reference proteome</keyword>
<comment type="subcellular location">
    <subcellularLocation>
        <location evidence="1">Cell envelope</location>
    </subcellularLocation>
</comment>
<dbReference type="Gene3D" id="1.20.1420.20">
    <property type="entry name" value="M75 peptidase, HXXE motif"/>
    <property type="match status" value="1"/>
</dbReference>
<dbReference type="InterPro" id="IPR034984">
    <property type="entry name" value="Imelysin-like_IPPA"/>
</dbReference>
<proteinExistence type="predicted"/>
<dbReference type="EMBL" id="CADCST010000057">
    <property type="protein sequence ID" value="CAA9195305.1"/>
    <property type="molecule type" value="Genomic_DNA"/>
</dbReference>
<keyword evidence="2" id="KW-0732">Signal</keyword>
<evidence type="ECO:0000256" key="1">
    <source>
        <dbReference type="ARBA" id="ARBA00004196"/>
    </source>
</evidence>
<comment type="caution">
    <text evidence="4">The sequence shown here is derived from an EMBL/GenBank/DDBJ whole genome shotgun (WGS) entry which is preliminary data.</text>
</comment>